<dbReference type="InterPro" id="IPR036770">
    <property type="entry name" value="Ankyrin_rpt-contain_sf"/>
</dbReference>
<dbReference type="SUPFAM" id="SSF48403">
    <property type="entry name" value="Ankyrin repeat"/>
    <property type="match status" value="1"/>
</dbReference>
<dbReference type="GO" id="GO:0000209">
    <property type="term" value="P:protein polyubiquitination"/>
    <property type="evidence" value="ECO:0007669"/>
    <property type="project" value="TreeGrafter"/>
</dbReference>
<dbReference type="Gene3D" id="2.60.120.920">
    <property type="match status" value="1"/>
</dbReference>
<evidence type="ECO:0000256" key="2">
    <source>
        <dbReference type="ARBA" id="ARBA00022786"/>
    </source>
</evidence>
<organism evidence="7">
    <name type="scientific">Hanusia phi</name>
    <dbReference type="NCBI Taxonomy" id="3032"/>
    <lineage>
        <taxon>Eukaryota</taxon>
        <taxon>Cryptophyceae</taxon>
        <taxon>Pyrenomonadales</taxon>
        <taxon>Geminigeraceae</taxon>
        <taxon>Hanusia</taxon>
    </lineage>
</organism>
<feature type="domain" description="HECT" evidence="6">
    <location>
        <begin position="2004"/>
        <end position="2211"/>
    </location>
</feature>
<feature type="compositionally biased region" description="Acidic residues" evidence="5">
    <location>
        <begin position="159"/>
        <end position="175"/>
    </location>
</feature>
<feature type="repeat" description="ANK" evidence="3">
    <location>
        <begin position="525"/>
        <end position="557"/>
    </location>
</feature>
<evidence type="ECO:0000313" key="7">
    <source>
        <dbReference type="EMBL" id="CAD8475574.1"/>
    </source>
</evidence>
<feature type="region of interest" description="Disordered" evidence="5">
    <location>
        <begin position="1026"/>
        <end position="1049"/>
    </location>
</feature>
<dbReference type="SUPFAM" id="SSF56204">
    <property type="entry name" value="Hect, E3 ligase catalytic domain"/>
    <property type="match status" value="1"/>
</dbReference>
<feature type="active site" description="Glycyl thioester intermediate" evidence="4">
    <location>
        <position position="2177"/>
    </location>
</feature>
<sequence>MDPSMSIPESPSNTGEALDTSLESQLAQALTTLGMGELNIDIRRQVLTQVGNDVAQAVDWIMENGDRLSSWMTDMSANSIDQNLVQGTAVITKDGQNGRILQVHGDGTFDLEFDDRSPRLHLSRDEFLVDENRNESHLMEHMQSISDNVDALNFQHLEDEDEEDDDDEIENEEQSEFAPSEASRLLINLRDFPELATIFISHGNAFSGTSTSHAEAPNLRVSDRVMLSSEAGAAHENVKGPLRVGDIAEVVEVGHQYVKVRLCDSQATWWYRKSSLALEQEEVNNREVETPSLQDDLITISKPCENLLKSTKAARRICALLSSRDNEIICKLFELQVMKHISEALSCCSQPLCPTNPSATQYSSMLELMLSVSICLSDFLFQDWTDDQSKFQVGDTVGCRLLESNDMIEGKVTDCLGLGNYCIKVSGTGRVVTRSRRDLGLKIQGSQSGSPGILSNYLNELLVSRIVPLGDINVVQSFLSDGADVNATDSSGNTPLIICVDQGGSLDLVSILLEYGARVNATNLAGRSALSAAAELGRVDIVKKLLAKGANIQIIDRSQCKEEMLSFLDEYEQRQKSFIDSSDFKWKYSELQSLYVSDVLPKLLTTQCSQFYAFNDAYHFGVISSLINCVEHLVMSHSGQLASVNVVVPCFLICQDLLTSSIPRNVKAGLRLLQAIIHQDKSNVSYLGRWNILQILSDLANAKRSLDFNSVEDPEPRYLQYRSSEHGIVIFARSLLNDIELSMNVLCTSPYMSRMSDLALQISSGNIDGLKCFVDLLLSPEKVTSKELEQSGLLNAMVQFLLPFDDSDSLKISAFWEVFGFDVFELKDLDTEVVTEDEKLANNLCSRGNNAFFIFIRLLQNIISTSEQLPTPAKSKFVGKQGLKQLFNPHRIFFGPLHNLSEETIETPSDQRACACPVQSKRVVNVLVEPLTPISELQLHVLRTFPIIDARYETYCRELVGSIILDRPMKGVESENPFRRAVVEDYRKLVPSDIGVHRVRYVGPDPEDACELILAVRDYKVTTKRADPETMRRGKEHWEAKMSSSDPSDGDQRICTIMITYPHEAIPLDIFVDSVMGAILKALRQADPGQAPFGKQVGEEYDFPSRGFPEGQPEFQELFTSGLREDPFQAPVARGQTRREADTLLARLNGICEAFLKEEEGKNYMPRVEKSATLNVGRRIHSSNGRSEGTIGTVIGCESSSERYSLVYDDGIVVHNVPRNEIKDLIRPKLENPFQSGIFAAGRNLTFAIQRLTNLTGGLEEDEGPDPSALTRKFDSFIRKGEDAIPNRYDFTESQDGTLKHSCSSNNFHCDPLLSSAQNPPTIEISFSVNPRELGIFDTITHWHPITLSSQRRNLYAISNNGTTARKDSKDSFVDTLRTSTGLSSGIHRFRIRIDEAAGDDLCNHMGFIAGDEYHGSALNSNDSCCLELNDGKLNVNGRLAGANISRKPVEGDVIILQVDFAKEEFSAGIEGEGMASIRWTCPKKPVYLAVSFRRIGWTVTLLNSEDNSEEKKNFLLAQESLTKLDCSTPTYVGMQRVLQSFKSSLCMSDEKSELLSAQYQEVFDQLPYRLVFDLDVRFSSIEPRVVYCSPTKERPTSLLDSRAPSDGEKSFWQDLERKLWTLQFDQPCMKAIELLSIIWYSSFGEGFVPLVWSEVFINKQLTYKLSAVLEDLLPVTCGGIPSWCSLLPQLCPFLFSFQTREHLLKCTAFGTSQTIYELQEQRIDPGLRKRLREAEHAIGHVTEMSGDRAQRVYDRLMHAQEAIERQRIGKLKSDIARVRRGDCILWQAQELMAHHAGVTRKLEVQFADEHGFGWGVTQGFYTAVAMEMQRADDKIQIWRVCSVEDVTSSGGQYLQVGSEGLFPRPLHPLDPEKPKICARMKFLGQLMAKAFRDGFLVPLPLAPAFFAAFRGQQLGSKDLPSPSATGGIVKSMTRLLHRLEAIGKSTLSPQDRRERIAGIVNSPCTLLLPEYAGPALSVDEYLRAIDGEWPAFVDPAGFVKHPQTQEAVELCPNGSNIRLDADEVSMRKWIEAVVDLWLNVGVKDQLSAFREGVEEVFSSGSLFQFSPIELQRMLCGHQQVVWTAYISEDWLLGGNARADDERKALEENLQPIGRLTRESQIFKMLVDELISMDNSSRSKFLDLVTANPRLPPGGLPQAGIKLALRTGSRTVWAQTCAKTMYLPEYDSSDDLRAGLEEAFANAALGGFHEKNLGL</sequence>
<feature type="repeat" description="ANK" evidence="3">
    <location>
        <begin position="491"/>
        <end position="524"/>
    </location>
</feature>
<protein>
    <recommendedName>
        <fullName evidence="6">HECT domain-containing protein</fullName>
    </recommendedName>
</protein>
<dbReference type="GO" id="GO:0016607">
    <property type="term" value="C:nuclear speck"/>
    <property type="evidence" value="ECO:0007669"/>
    <property type="project" value="TreeGrafter"/>
</dbReference>
<dbReference type="Pfam" id="PF12796">
    <property type="entry name" value="Ank_2"/>
    <property type="match status" value="1"/>
</dbReference>
<evidence type="ECO:0000259" key="6">
    <source>
        <dbReference type="PROSITE" id="PS50237"/>
    </source>
</evidence>
<name>A0A7S0E9N4_9CRYP</name>
<dbReference type="GO" id="GO:0043161">
    <property type="term" value="P:proteasome-mediated ubiquitin-dependent protein catabolic process"/>
    <property type="evidence" value="ECO:0007669"/>
    <property type="project" value="TreeGrafter"/>
</dbReference>
<dbReference type="PROSITE" id="PS50297">
    <property type="entry name" value="ANK_REP_REGION"/>
    <property type="match status" value="2"/>
</dbReference>
<dbReference type="PROSITE" id="PS50088">
    <property type="entry name" value="ANK_REPEAT"/>
    <property type="match status" value="2"/>
</dbReference>
<keyword evidence="1" id="KW-0808">Transferase</keyword>
<dbReference type="SMART" id="SM00248">
    <property type="entry name" value="ANK"/>
    <property type="match status" value="3"/>
</dbReference>
<dbReference type="Gene3D" id="3.30.2410.10">
    <property type="entry name" value="Hect, E3 ligase catalytic domain"/>
    <property type="match status" value="1"/>
</dbReference>
<evidence type="ECO:0000256" key="4">
    <source>
        <dbReference type="PROSITE-ProRule" id="PRU00104"/>
    </source>
</evidence>
<feature type="compositionally biased region" description="Basic and acidic residues" evidence="5">
    <location>
        <begin position="1026"/>
        <end position="1040"/>
    </location>
</feature>
<evidence type="ECO:0000256" key="3">
    <source>
        <dbReference type="PROSITE-ProRule" id="PRU00023"/>
    </source>
</evidence>
<dbReference type="SMART" id="SM00119">
    <property type="entry name" value="HECTc"/>
    <property type="match status" value="1"/>
</dbReference>
<dbReference type="Gene3D" id="3.90.1750.10">
    <property type="entry name" value="Hect, E3 ligase catalytic domains"/>
    <property type="match status" value="1"/>
</dbReference>
<reference evidence="7" key="1">
    <citation type="submission" date="2021-01" db="EMBL/GenBank/DDBJ databases">
        <authorList>
            <person name="Corre E."/>
            <person name="Pelletier E."/>
            <person name="Niang G."/>
            <person name="Scheremetjew M."/>
            <person name="Finn R."/>
            <person name="Kale V."/>
            <person name="Holt S."/>
            <person name="Cochrane G."/>
            <person name="Meng A."/>
            <person name="Brown T."/>
            <person name="Cohen L."/>
        </authorList>
    </citation>
    <scope>NUCLEOTIDE SEQUENCE</scope>
    <source>
        <strain evidence="7">CCMP325</strain>
    </source>
</reference>
<gene>
    <name evidence="7" type="ORF">HPHI1048_LOCUS5856</name>
</gene>
<evidence type="ECO:0000256" key="5">
    <source>
        <dbReference type="SAM" id="MobiDB-lite"/>
    </source>
</evidence>
<dbReference type="InterPro" id="IPR043136">
    <property type="entry name" value="B30.2/SPRY_sf"/>
</dbReference>
<dbReference type="PANTHER" id="PTHR45670:SF1">
    <property type="entry name" value="E3 UBIQUITIN-PROTEIN LIGASE HECTD1"/>
    <property type="match status" value="1"/>
</dbReference>
<dbReference type="InterPro" id="IPR002110">
    <property type="entry name" value="Ankyrin_rpt"/>
</dbReference>
<evidence type="ECO:0000256" key="1">
    <source>
        <dbReference type="ARBA" id="ARBA00022679"/>
    </source>
</evidence>
<dbReference type="GO" id="GO:0061630">
    <property type="term" value="F:ubiquitin protein ligase activity"/>
    <property type="evidence" value="ECO:0007669"/>
    <property type="project" value="InterPro"/>
</dbReference>
<dbReference type="InterPro" id="IPR045322">
    <property type="entry name" value="HECTD1/TRIP12-like"/>
</dbReference>
<dbReference type="EMBL" id="HBEO01008419">
    <property type="protein sequence ID" value="CAD8475574.1"/>
    <property type="molecule type" value="Transcribed_RNA"/>
</dbReference>
<dbReference type="Gene3D" id="1.25.40.20">
    <property type="entry name" value="Ankyrin repeat-containing domain"/>
    <property type="match status" value="1"/>
</dbReference>
<feature type="region of interest" description="Disordered" evidence="5">
    <location>
        <begin position="159"/>
        <end position="180"/>
    </location>
</feature>
<keyword evidence="2 4" id="KW-0833">Ubl conjugation pathway</keyword>
<keyword evidence="3" id="KW-0040">ANK repeat</keyword>
<accession>A0A7S0E9N4</accession>
<dbReference type="InterPro" id="IPR035983">
    <property type="entry name" value="Hect_E3_ubiquitin_ligase"/>
</dbReference>
<proteinExistence type="predicted"/>
<dbReference type="PROSITE" id="PS50237">
    <property type="entry name" value="HECT"/>
    <property type="match status" value="1"/>
</dbReference>
<dbReference type="InterPro" id="IPR000569">
    <property type="entry name" value="HECT_dom"/>
</dbReference>
<dbReference type="PANTHER" id="PTHR45670">
    <property type="entry name" value="E3 UBIQUITIN-PROTEIN LIGASE TRIP12"/>
    <property type="match status" value="1"/>
</dbReference>
<dbReference type="Pfam" id="PF00632">
    <property type="entry name" value="HECT"/>
    <property type="match status" value="1"/>
</dbReference>